<evidence type="ECO:0000259" key="7">
    <source>
        <dbReference type="Pfam" id="PF13505"/>
    </source>
</evidence>
<gene>
    <name evidence="8" type="ORF">F1193_13115</name>
</gene>
<dbReference type="Pfam" id="PF13505">
    <property type="entry name" value="OMP_b-brl"/>
    <property type="match status" value="1"/>
</dbReference>
<keyword evidence="3" id="KW-0472">Membrane</keyword>
<dbReference type="EMBL" id="VWPL01000026">
    <property type="protein sequence ID" value="KAA5598968.1"/>
    <property type="molecule type" value="Genomic_DNA"/>
</dbReference>
<reference evidence="8 9" key="1">
    <citation type="submission" date="2019-09" db="EMBL/GenBank/DDBJ databases">
        <title>Draft Whole-Genome sequence of Blastochloris sulfoviridis DSM 729.</title>
        <authorList>
            <person name="Meyer T.E."/>
            <person name="Kyndt J.A."/>
        </authorList>
    </citation>
    <scope>NUCLEOTIDE SEQUENCE [LARGE SCALE GENOMIC DNA]</scope>
    <source>
        <strain evidence="8 9">DSM 729</strain>
    </source>
</reference>
<name>A0A5M6HTL9_9HYPH</name>
<keyword evidence="4" id="KW-0998">Cell outer membrane</keyword>
<evidence type="ECO:0000256" key="6">
    <source>
        <dbReference type="SAM" id="SignalP"/>
    </source>
</evidence>
<proteinExistence type="inferred from homology"/>
<accession>A0A5M6HTL9</accession>
<dbReference type="PANTHER" id="PTHR34001">
    <property type="entry name" value="BLL7405 PROTEIN"/>
    <property type="match status" value="1"/>
</dbReference>
<keyword evidence="9" id="KW-1185">Reference proteome</keyword>
<dbReference type="Proteomes" id="UP000323886">
    <property type="component" value="Unassembled WGS sequence"/>
</dbReference>
<evidence type="ECO:0000256" key="3">
    <source>
        <dbReference type="ARBA" id="ARBA00023136"/>
    </source>
</evidence>
<dbReference type="SUPFAM" id="SSF56925">
    <property type="entry name" value="OMPA-like"/>
    <property type="match status" value="1"/>
</dbReference>
<comment type="similarity">
    <text evidence="5">Belongs to the Omp25/RopB family.</text>
</comment>
<evidence type="ECO:0000256" key="2">
    <source>
        <dbReference type="ARBA" id="ARBA00022729"/>
    </source>
</evidence>
<dbReference type="InterPro" id="IPR051692">
    <property type="entry name" value="OMP-like"/>
</dbReference>
<evidence type="ECO:0000256" key="4">
    <source>
        <dbReference type="ARBA" id="ARBA00023237"/>
    </source>
</evidence>
<dbReference type="InterPro" id="IPR027385">
    <property type="entry name" value="Beta-barrel_OMP"/>
</dbReference>
<dbReference type="GO" id="GO:0009279">
    <property type="term" value="C:cell outer membrane"/>
    <property type="evidence" value="ECO:0007669"/>
    <property type="project" value="UniProtKB-SubCell"/>
</dbReference>
<feature type="signal peptide" evidence="6">
    <location>
        <begin position="1"/>
        <end position="38"/>
    </location>
</feature>
<organism evidence="8 9">
    <name type="scientific">Blastochloris sulfoviridis</name>
    <dbReference type="NCBI Taxonomy" id="50712"/>
    <lineage>
        <taxon>Bacteria</taxon>
        <taxon>Pseudomonadati</taxon>
        <taxon>Pseudomonadota</taxon>
        <taxon>Alphaproteobacteria</taxon>
        <taxon>Hyphomicrobiales</taxon>
        <taxon>Blastochloridaceae</taxon>
        <taxon>Blastochloris</taxon>
    </lineage>
</organism>
<comment type="caution">
    <text evidence="8">The sequence shown here is derived from an EMBL/GenBank/DDBJ whole genome shotgun (WGS) entry which is preliminary data.</text>
</comment>
<keyword evidence="2 6" id="KW-0732">Signal</keyword>
<evidence type="ECO:0000313" key="9">
    <source>
        <dbReference type="Proteomes" id="UP000323886"/>
    </source>
</evidence>
<feature type="chain" id="PRO_5024414324" evidence="6">
    <location>
        <begin position="39"/>
        <end position="280"/>
    </location>
</feature>
<evidence type="ECO:0000256" key="5">
    <source>
        <dbReference type="ARBA" id="ARBA00038306"/>
    </source>
</evidence>
<sequence>MQPRFAAVRSLRRATMKRSFLGAGVVLAAAFVIQPAVAADLGTRVYKTPIEAPPTWTGFYVGAGIGGAAGTYDLAGGTYPGYGDVSAELNGLGAQGFLFGLNAGFDYQFSQQFVIGAFVDYDWHNEDVKASASASYIDWEGEEARRRTASGQAKTDVNGQWSVGVRLGYLSSPATLWYLSAGYTNLSIDDLEASGTLGFGNGTFVVGIPDFDGWFVGVGAESKLTNNISLKAEYRYSSFDTKDLSLPAINGFNLNDALYATLEPTVQTFKLSVNYRFNSW</sequence>
<protein>
    <submittedName>
        <fullName evidence="8">Porin family protein</fullName>
    </submittedName>
</protein>
<dbReference type="OrthoDB" id="8449621at2"/>
<dbReference type="PANTHER" id="PTHR34001:SF3">
    <property type="entry name" value="BLL7405 PROTEIN"/>
    <property type="match status" value="1"/>
</dbReference>
<evidence type="ECO:0000313" key="8">
    <source>
        <dbReference type="EMBL" id="KAA5598968.1"/>
    </source>
</evidence>
<dbReference type="Gene3D" id="2.40.160.60">
    <property type="entry name" value="Outer membrane protein transport protein (OMPP1/FadL/TodX)"/>
    <property type="match status" value="1"/>
</dbReference>
<evidence type="ECO:0000256" key="1">
    <source>
        <dbReference type="ARBA" id="ARBA00004442"/>
    </source>
</evidence>
<dbReference type="AlphaFoldDB" id="A0A5M6HTL9"/>
<dbReference type="InterPro" id="IPR011250">
    <property type="entry name" value="OMP/PagP_B-barrel"/>
</dbReference>
<feature type="domain" description="Outer membrane protein beta-barrel" evidence="7">
    <location>
        <begin position="55"/>
        <end position="277"/>
    </location>
</feature>
<comment type="subcellular location">
    <subcellularLocation>
        <location evidence="1">Cell outer membrane</location>
    </subcellularLocation>
</comment>